<dbReference type="PANTHER" id="PTHR11011">
    <property type="entry name" value="MALE STERILITY PROTEIN 2-RELATED"/>
    <property type="match status" value="1"/>
</dbReference>
<dbReference type="EMBL" id="CP025003">
    <property type="protein sequence ID" value="ATZ93363.1"/>
    <property type="molecule type" value="Genomic_DNA"/>
</dbReference>
<dbReference type="Gene3D" id="3.40.50.720">
    <property type="entry name" value="NAD(P)-binding Rossmann-like Domain"/>
    <property type="match status" value="1"/>
</dbReference>
<dbReference type="RefSeq" id="WP_100849012.1">
    <property type="nucleotide sequence ID" value="NZ_BMJF01000004.1"/>
</dbReference>
<sequence length="369" mass="41353">MKTILITGATGFLGGAVMEKALQDERIENLFMLVRAENKQDGLKRILNNLRKFDISESSLSRLTEDNIIVGDLAEPESFLQHPALDGVTHVINSAAIASFGNNPLIWKVNVEGTLAFARRMSQVKSLQKFIQIGTAMSCVPDQDEVVEESDLLDTEKSHIVEYTLSKATIENLMREHCPAMPLLIVRPSIIVGHSRLGCKPSSSIYWVFEMAMKLQRFMCSLDDKIDVIPVDFCAEAILMLLHAEQAVDDIYHISAGEASSVSFSEVDLAMAQAASRPPMGEAYRQVSYHDLIKLRSSFSELYGPCNERLMLRAMRLYGSFAQLNVKFSNRKLLQLGMKTPPRFTEYVGKCVETTRQFSVPELMTVDFK</sequence>
<keyword evidence="3" id="KW-1185">Reference proteome</keyword>
<gene>
    <name evidence="2" type="ORF">CVE23_04850</name>
</gene>
<dbReference type="KEGG" id="dfn:CVE23_04850"/>
<dbReference type="GO" id="GO:0035336">
    <property type="term" value="P:long-chain fatty-acyl-CoA metabolic process"/>
    <property type="evidence" value="ECO:0007669"/>
    <property type="project" value="TreeGrafter"/>
</dbReference>
<dbReference type="InterPro" id="IPR036291">
    <property type="entry name" value="NAD(P)-bd_dom_sf"/>
</dbReference>
<protein>
    <submittedName>
        <fullName evidence="2">NAD(P)H-binding protein</fullName>
    </submittedName>
</protein>
<dbReference type="GeneID" id="66563669"/>
<name>A0A2K8QIN1_9GAMM</name>
<dbReference type="Pfam" id="PF07993">
    <property type="entry name" value="NAD_binding_4"/>
    <property type="match status" value="1"/>
</dbReference>
<dbReference type="InterPro" id="IPR026055">
    <property type="entry name" value="FAR"/>
</dbReference>
<feature type="domain" description="Thioester reductase (TE)" evidence="1">
    <location>
        <begin position="6"/>
        <end position="238"/>
    </location>
</feature>
<evidence type="ECO:0000313" key="3">
    <source>
        <dbReference type="Proteomes" id="UP000231901"/>
    </source>
</evidence>
<evidence type="ECO:0000313" key="2">
    <source>
        <dbReference type="EMBL" id="ATZ93363.1"/>
    </source>
</evidence>
<accession>A0A2K8QIN1</accession>
<dbReference type="GO" id="GO:0080019">
    <property type="term" value="F:alcohol-forming very long-chain fatty acyl-CoA reductase activity"/>
    <property type="evidence" value="ECO:0007669"/>
    <property type="project" value="InterPro"/>
</dbReference>
<dbReference type="Proteomes" id="UP000231901">
    <property type="component" value="Chromosome"/>
</dbReference>
<evidence type="ECO:0000259" key="1">
    <source>
        <dbReference type="Pfam" id="PF07993"/>
    </source>
</evidence>
<dbReference type="SUPFAM" id="SSF51735">
    <property type="entry name" value="NAD(P)-binding Rossmann-fold domains"/>
    <property type="match status" value="1"/>
</dbReference>
<proteinExistence type="predicted"/>
<organism evidence="2 3">
    <name type="scientific">Dickeya fangzhongdai</name>
    <dbReference type="NCBI Taxonomy" id="1778540"/>
    <lineage>
        <taxon>Bacteria</taxon>
        <taxon>Pseudomonadati</taxon>
        <taxon>Pseudomonadota</taxon>
        <taxon>Gammaproteobacteria</taxon>
        <taxon>Enterobacterales</taxon>
        <taxon>Pectobacteriaceae</taxon>
        <taxon>Dickeya</taxon>
    </lineage>
</organism>
<dbReference type="PANTHER" id="PTHR11011:SF45">
    <property type="entry name" value="FATTY ACYL-COA REDUCTASE CG8306-RELATED"/>
    <property type="match status" value="1"/>
</dbReference>
<dbReference type="AlphaFoldDB" id="A0A2K8QIN1"/>
<reference evidence="3" key="1">
    <citation type="journal article" date="2018" name="Genome Announc.">
        <title>Complete genome sequence of a Dickeya fangzhongdai type strain causing bleeding canker of pear tree trunks.</title>
        <authorList>
            <person name="Zhao Y."/>
            <person name="Tian Y."/>
            <person name="Li X."/>
            <person name="Hu B."/>
        </authorList>
    </citation>
    <scope>NUCLEOTIDE SEQUENCE [LARGE SCALE GENOMIC DNA]</scope>
    <source>
        <strain evidence="3">DSM 101947</strain>
    </source>
</reference>
<dbReference type="InterPro" id="IPR013120">
    <property type="entry name" value="FAR_NAD-bd"/>
</dbReference>